<feature type="transmembrane region" description="Helical" evidence="1">
    <location>
        <begin position="294"/>
        <end position="316"/>
    </location>
</feature>
<evidence type="ECO:0000256" key="1">
    <source>
        <dbReference type="SAM" id="Phobius"/>
    </source>
</evidence>
<feature type="transmembrane region" description="Helical" evidence="1">
    <location>
        <begin position="201"/>
        <end position="220"/>
    </location>
</feature>
<dbReference type="InterPro" id="IPR018677">
    <property type="entry name" value="DUF2157"/>
</dbReference>
<feature type="transmembrane region" description="Helical" evidence="1">
    <location>
        <begin position="65"/>
        <end position="86"/>
    </location>
</feature>
<dbReference type="Pfam" id="PF09925">
    <property type="entry name" value="DUF2157"/>
    <property type="match status" value="1"/>
</dbReference>
<feature type="transmembrane region" description="Helical" evidence="1">
    <location>
        <begin position="151"/>
        <end position="170"/>
    </location>
</feature>
<feature type="transmembrane region" description="Helical" evidence="1">
    <location>
        <begin position="92"/>
        <end position="112"/>
    </location>
</feature>
<organism evidence="3 4">
    <name type="scientific">Krasilnikovia cinnamomea</name>
    <dbReference type="NCBI Taxonomy" id="349313"/>
    <lineage>
        <taxon>Bacteria</taxon>
        <taxon>Bacillati</taxon>
        <taxon>Actinomycetota</taxon>
        <taxon>Actinomycetes</taxon>
        <taxon>Micromonosporales</taxon>
        <taxon>Micromonosporaceae</taxon>
        <taxon>Krasilnikovia</taxon>
    </lineage>
</organism>
<dbReference type="AlphaFoldDB" id="A0A4Q7ZQJ2"/>
<keyword evidence="4" id="KW-1185">Reference proteome</keyword>
<feature type="transmembrane region" description="Helical" evidence="1">
    <location>
        <begin position="227"/>
        <end position="244"/>
    </location>
</feature>
<feature type="transmembrane region" description="Helical" evidence="1">
    <location>
        <begin position="250"/>
        <end position="266"/>
    </location>
</feature>
<feature type="transmembrane region" description="Helical" evidence="1">
    <location>
        <begin position="271"/>
        <end position="288"/>
    </location>
</feature>
<feature type="transmembrane region" description="Helical" evidence="1">
    <location>
        <begin position="337"/>
        <end position="358"/>
    </location>
</feature>
<feature type="transmembrane region" description="Helical" evidence="1">
    <location>
        <begin position="177"/>
        <end position="195"/>
    </location>
</feature>
<evidence type="ECO:0000313" key="3">
    <source>
        <dbReference type="EMBL" id="RZU53380.1"/>
    </source>
</evidence>
<name>A0A4Q7ZQJ2_9ACTN</name>
<keyword evidence="1" id="KW-1133">Transmembrane helix</keyword>
<dbReference type="RefSeq" id="WP_165449606.1">
    <property type="nucleotide sequence ID" value="NZ_SHKY01000001.1"/>
</dbReference>
<keyword evidence="1" id="KW-0472">Membrane</keyword>
<keyword evidence="1" id="KW-0812">Transmembrane</keyword>
<protein>
    <submittedName>
        <fullName evidence="3">Putative membrane protein DUF2157</fullName>
    </submittedName>
</protein>
<sequence>MSATDPAPVAAEVDQLVDGWVSDGVVTAEQAVHLRTDLRGWSRRARSHPAQGRSGADRSSMVIEAMGYLGGAVIVVALSLVAGWYWDVLPLAARLALLGGAALATGVAGAIAPRGDVGRRLRAVLWLAACAGLMAFLAVLAADGFGWAGEAVGAFAAGLTAAVAIGLWTARPHPLQHGAVVALLAITAGAATGLLPHPGSLPGAAIWAVGVTWALLAWGGLLRPPRLGVIIGTVAAVIGAVAVADQPWGSVLALITVGAAVAAAVLMRDLVLLGIGSAGMLLVLPPIVNRYFPGVLAAALALLVVGLMLVAAAVTTARRRRPSDERDTDRDWRPGPARLAVAAAAVVAGGTVVAVLLAGG</sequence>
<dbReference type="EMBL" id="SHKY01000001">
    <property type="protein sequence ID" value="RZU53380.1"/>
    <property type="molecule type" value="Genomic_DNA"/>
</dbReference>
<gene>
    <name evidence="3" type="ORF">EV385_5303</name>
</gene>
<evidence type="ECO:0000259" key="2">
    <source>
        <dbReference type="Pfam" id="PF09925"/>
    </source>
</evidence>
<evidence type="ECO:0000313" key="4">
    <source>
        <dbReference type="Proteomes" id="UP000292564"/>
    </source>
</evidence>
<feature type="domain" description="DUF2157" evidence="2">
    <location>
        <begin position="19"/>
        <end position="167"/>
    </location>
</feature>
<accession>A0A4Q7ZQJ2</accession>
<reference evidence="3 4" key="1">
    <citation type="submission" date="2019-02" db="EMBL/GenBank/DDBJ databases">
        <title>Sequencing the genomes of 1000 actinobacteria strains.</title>
        <authorList>
            <person name="Klenk H.-P."/>
        </authorList>
    </citation>
    <scope>NUCLEOTIDE SEQUENCE [LARGE SCALE GENOMIC DNA]</scope>
    <source>
        <strain evidence="3 4">DSM 45162</strain>
    </source>
</reference>
<dbReference type="Proteomes" id="UP000292564">
    <property type="component" value="Unassembled WGS sequence"/>
</dbReference>
<comment type="caution">
    <text evidence="3">The sequence shown here is derived from an EMBL/GenBank/DDBJ whole genome shotgun (WGS) entry which is preliminary data.</text>
</comment>
<proteinExistence type="predicted"/>
<feature type="transmembrane region" description="Helical" evidence="1">
    <location>
        <begin position="124"/>
        <end position="145"/>
    </location>
</feature>